<sequence length="185" mass="20691">MSEHNYYVFTAYKQVNGISVRFVTFDHGPENQDSTSSNVSLQQRKNEAPNGDMHTLSSISCDCMLSPFEISCLPCSHLAFIPNPPSELKWFECRFKLADERVRAARQQDQAKIPKTSSFTSLYDSSHGSILRKPELTPGQSLMIKDPRCPDAKNLLEGDRPTPKTSRGSVVKGPSGNVSKQKRKK</sequence>
<evidence type="ECO:0000313" key="2">
    <source>
        <dbReference type="EMBL" id="KAA6390579.1"/>
    </source>
</evidence>
<feature type="region of interest" description="Disordered" evidence="1">
    <location>
        <begin position="29"/>
        <end position="51"/>
    </location>
</feature>
<evidence type="ECO:0000256" key="1">
    <source>
        <dbReference type="SAM" id="MobiDB-lite"/>
    </source>
</evidence>
<protein>
    <submittedName>
        <fullName evidence="2">Uncharacterized protein</fullName>
    </submittedName>
</protein>
<organism evidence="2 3">
    <name type="scientific">Streblomastix strix</name>
    <dbReference type="NCBI Taxonomy" id="222440"/>
    <lineage>
        <taxon>Eukaryota</taxon>
        <taxon>Metamonada</taxon>
        <taxon>Preaxostyla</taxon>
        <taxon>Oxymonadida</taxon>
        <taxon>Streblomastigidae</taxon>
        <taxon>Streblomastix</taxon>
    </lineage>
</organism>
<dbReference type="EMBL" id="SNRW01003176">
    <property type="protein sequence ID" value="KAA6390579.1"/>
    <property type="molecule type" value="Genomic_DNA"/>
</dbReference>
<name>A0A5J4W869_9EUKA</name>
<reference evidence="2 3" key="1">
    <citation type="submission" date="2019-03" db="EMBL/GenBank/DDBJ databases">
        <title>Single cell metagenomics reveals metabolic interactions within the superorganism composed of flagellate Streblomastix strix and complex community of Bacteroidetes bacteria on its surface.</title>
        <authorList>
            <person name="Treitli S.C."/>
            <person name="Kolisko M."/>
            <person name="Husnik F."/>
            <person name="Keeling P."/>
            <person name="Hampl V."/>
        </authorList>
    </citation>
    <scope>NUCLEOTIDE SEQUENCE [LARGE SCALE GENOMIC DNA]</scope>
    <source>
        <strain evidence="2">ST1C</strain>
    </source>
</reference>
<feature type="compositionally biased region" description="Basic and acidic residues" evidence="1">
    <location>
        <begin position="145"/>
        <end position="162"/>
    </location>
</feature>
<accession>A0A5J4W869</accession>
<evidence type="ECO:0000313" key="3">
    <source>
        <dbReference type="Proteomes" id="UP000324800"/>
    </source>
</evidence>
<dbReference type="AlphaFoldDB" id="A0A5J4W869"/>
<gene>
    <name evidence="2" type="ORF">EZS28_013894</name>
</gene>
<feature type="region of interest" description="Disordered" evidence="1">
    <location>
        <begin position="130"/>
        <end position="185"/>
    </location>
</feature>
<dbReference type="Proteomes" id="UP000324800">
    <property type="component" value="Unassembled WGS sequence"/>
</dbReference>
<comment type="caution">
    <text evidence="2">The sequence shown here is derived from an EMBL/GenBank/DDBJ whole genome shotgun (WGS) entry which is preliminary data.</text>
</comment>
<proteinExistence type="predicted"/>
<feature type="compositionally biased region" description="Polar residues" evidence="1">
    <location>
        <begin position="31"/>
        <end position="43"/>
    </location>
</feature>